<dbReference type="InterPro" id="IPR036291">
    <property type="entry name" value="NAD(P)-bd_dom_sf"/>
</dbReference>
<dbReference type="AlphaFoldDB" id="A0A1I6UFZ8"/>
<comment type="similarity">
    <text evidence="1">Belongs to the short-chain dehydrogenases/reductases (SDR) family.</text>
</comment>
<keyword evidence="4" id="KW-1185">Reference proteome</keyword>
<proteinExistence type="inferred from homology"/>
<name>A0A1I6UFZ8_9PSEU</name>
<keyword evidence="2" id="KW-0560">Oxidoreductase</keyword>
<evidence type="ECO:0000256" key="2">
    <source>
        <dbReference type="ARBA" id="ARBA00023002"/>
    </source>
</evidence>
<protein>
    <recommendedName>
        <fullName evidence="5">Enoyl-(Acyl carrier protein) reductase</fullName>
    </recommendedName>
</protein>
<dbReference type="PRINTS" id="PR00081">
    <property type="entry name" value="GDHRDH"/>
</dbReference>
<dbReference type="RefSeq" id="WP_217649822.1">
    <property type="nucleotide sequence ID" value="NZ_FOZX01000010.1"/>
</dbReference>
<reference evidence="4" key="1">
    <citation type="submission" date="2016-10" db="EMBL/GenBank/DDBJ databases">
        <authorList>
            <person name="Varghese N."/>
            <person name="Submissions S."/>
        </authorList>
    </citation>
    <scope>NUCLEOTIDE SEQUENCE [LARGE SCALE GENOMIC DNA]</scope>
    <source>
        <strain evidence="4">DSM 44771</strain>
    </source>
</reference>
<dbReference type="PANTHER" id="PTHR24321">
    <property type="entry name" value="DEHYDROGENASES, SHORT CHAIN"/>
    <property type="match status" value="1"/>
</dbReference>
<dbReference type="Pfam" id="PF13561">
    <property type="entry name" value="adh_short_C2"/>
    <property type="match status" value="1"/>
</dbReference>
<dbReference type="SUPFAM" id="SSF51735">
    <property type="entry name" value="NAD(P)-binding Rossmann-fold domains"/>
    <property type="match status" value="1"/>
</dbReference>
<dbReference type="Proteomes" id="UP000198852">
    <property type="component" value="Unassembled WGS sequence"/>
</dbReference>
<evidence type="ECO:0000256" key="1">
    <source>
        <dbReference type="ARBA" id="ARBA00006484"/>
    </source>
</evidence>
<dbReference type="STRING" id="95161.SAMN05660874_04894"/>
<evidence type="ECO:0000313" key="3">
    <source>
        <dbReference type="EMBL" id="SFT00304.1"/>
    </source>
</evidence>
<gene>
    <name evidence="3" type="ORF">SAMN05660874_04894</name>
</gene>
<evidence type="ECO:0008006" key="5">
    <source>
        <dbReference type="Google" id="ProtNLM"/>
    </source>
</evidence>
<dbReference type="EMBL" id="FOZX01000010">
    <property type="protein sequence ID" value="SFT00304.1"/>
    <property type="molecule type" value="Genomic_DNA"/>
</dbReference>
<dbReference type="Gene3D" id="3.40.50.720">
    <property type="entry name" value="NAD(P)-binding Rossmann-like Domain"/>
    <property type="match status" value="1"/>
</dbReference>
<organism evidence="3 4">
    <name type="scientific">Saccharopolyspora flava</name>
    <dbReference type="NCBI Taxonomy" id="95161"/>
    <lineage>
        <taxon>Bacteria</taxon>
        <taxon>Bacillati</taxon>
        <taxon>Actinomycetota</taxon>
        <taxon>Actinomycetes</taxon>
        <taxon>Pseudonocardiales</taxon>
        <taxon>Pseudonocardiaceae</taxon>
        <taxon>Saccharopolyspora</taxon>
    </lineage>
</organism>
<dbReference type="InterPro" id="IPR002347">
    <property type="entry name" value="SDR_fam"/>
</dbReference>
<dbReference type="GO" id="GO:0016491">
    <property type="term" value="F:oxidoreductase activity"/>
    <property type="evidence" value="ECO:0007669"/>
    <property type="project" value="UniProtKB-KW"/>
</dbReference>
<evidence type="ECO:0000313" key="4">
    <source>
        <dbReference type="Proteomes" id="UP000198852"/>
    </source>
</evidence>
<dbReference type="PANTHER" id="PTHR24321:SF8">
    <property type="entry name" value="ESTRADIOL 17-BETA-DEHYDROGENASE 8-RELATED"/>
    <property type="match status" value="1"/>
</dbReference>
<sequence length="136" mass="14947">MRREAVLPEWAGAGIRLNALAPGAILTPLLEQQLKTPGQAKAIRSFRVPIGGFGDPSQLADWVVFMLSGAADFLVGSVVFVDGGSDAYFRPGAWPRPVPLRRLVRYVRRMREFGKARTERTVDNTGEGVHAREEDS</sequence>
<accession>A0A1I6UFZ8</accession>